<feature type="compositionally biased region" description="Low complexity" evidence="8">
    <location>
        <begin position="19"/>
        <end position="32"/>
    </location>
</feature>
<comment type="similarity">
    <text evidence="3">Belongs to the GORAB family.</text>
</comment>
<dbReference type="EMBL" id="BMAW01106267">
    <property type="protein sequence ID" value="GFT23488.1"/>
    <property type="molecule type" value="Genomic_DNA"/>
</dbReference>
<dbReference type="Pfam" id="PF04949">
    <property type="entry name" value="Transcrip_act"/>
    <property type="match status" value="1"/>
</dbReference>
<evidence type="ECO:0000256" key="4">
    <source>
        <dbReference type="ARBA" id="ARBA00014130"/>
    </source>
</evidence>
<evidence type="ECO:0000256" key="1">
    <source>
        <dbReference type="ARBA" id="ARBA00004496"/>
    </source>
</evidence>
<keyword evidence="10" id="KW-1185">Reference proteome</keyword>
<keyword evidence="5" id="KW-0963">Cytoplasm</keyword>
<feature type="compositionally biased region" description="Basic residues" evidence="8">
    <location>
        <begin position="69"/>
        <end position="78"/>
    </location>
</feature>
<sequence>MASEKWAGFTDEDIEKIKTNSSNKKNTTLKESAGPLKVKDVAAKTLRHKDLFTDSSKDETSDSDPDLKRKPHKLKKNSKLREFPVPDKALDETPECNKLTHEKCTADLSDDSYKSSENSEKENYGEKILENDQNSSMAELELFEMRRKRIEAENARRRALINKAITDKKMQTQAEAIKLAKITQELNRLDSILSADVSILRDYIEEASLDFTKAEKRYLKAEKEFIEAKLQLYEKMQRKEQLTEHLCAIIEQNENRKANKLVELMKQLEMEAIIEDCEINDTQPILSKLCLLNDEAYHCCQTLKPSQKVPSDGYTHEDDGISVTLNEENQESKVCKNSMENENLGMEKSTASAAYVFLYFWGWFFPRARGVKLILSDDGNLNRHSREILLSSPFAVLLPTQPKRFLLRISYQGLIPVIVEMGLHNILGLTCPTT</sequence>
<evidence type="ECO:0000256" key="5">
    <source>
        <dbReference type="ARBA" id="ARBA00022490"/>
    </source>
</evidence>
<evidence type="ECO:0000256" key="7">
    <source>
        <dbReference type="ARBA" id="ARBA00023054"/>
    </source>
</evidence>
<organism evidence="9 10">
    <name type="scientific">Nephila pilipes</name>
    <name type="common">Giant wood spider</name>
    <name type="synonym">Nephila maculata</name>
    <dbReference type="NCBI Taxonomy" id="299642"/>
    <lineage>
        <taxon>Eukaryota</taxon>
        <taxon>Metazoa</taxon>
        <taxon>Ecdysozoa</taxon>
        <taxon>Arthropoda</taxon>
        <taxon>Chelicerata</taxon>
        <taxon>Arachnida</taxon>
        <taxon>Araneae</taxon>
        <taxon>Araneomorphae</taxon>
        <taxon>Entelegynae</taxon>
        <taxon>Araneoidea</taxon>
        <taxon>Nephilidae</taxon>
        <taxon>Nephila</taxon>
    </lineage>
</organism>
<dbReference type="GO" id="GO:1905515">
    <property type="term" value="P:non-motile cilium assembly"/>
    <property type="evidence" value="ECO:0007669"/>
    <property type="project" value="TreeGrafter"/>
</dbReference>
<evidence type="ECO:0000256" key="8">
    <source>
        <dbReference type="SAM" id="MobiDB-lite"/>
    </source>
</evidence>
<dbReference type="Proteomes" id="UP000887013">
    <property type="component" value="Unassembled WGS sequence"/>
</dbReference>
<keyword evidence="6" id="KW-0333">Golgi apparatus</keyword>
<dbReference type="AlphaFoldDB" id="A0A8X6NP50"/>
<accession>A0A8X6NP50</accession>
<evidence type="ECO:0000256" key="6">
    <source>
        <dbReference type="ARBA" id="ARBA00023034"/>
    </source>
</evidence>
<dbReference type="OrthoDB" id="9909311at2759"/>
<evidence type="ECO:0000256" key="3">
    <source>
        <dbReference type="ARBA" id="ARBA00005599"/>
    </source>
</evidence>
<gene>
    <name evidence="9" type="primary">gorab</name>
    <name evidence="9" type="ORF">NPIL_195191</name>
</gene>
<evidence type="ECO:0000256" key="2">
    <source>
        <dbReference type="ARBA" id="ARBA00004555"/>
    </source>
</evidence>
<comment type="caution">
    <text evidence="9">The sequence shown here is derived from an EMBL/GenBank/DDBJ whole genome shotgun (WGS) entry which is preliminary data.</text>
</comment>
<proteinExistence type="inferred from homology"/>
<dbReference type="InterPro" id="IPR007033">
    <property type="entry name" value="GORAB"/>
</dbReference>
<feature type="compositionally biased region" description="Basic and acidic residues" evidence="8">
    <location>
        <begin position="79"/>
        <end position="91"/>
    </location>
</feature>
<reference evidence="9" key="1">
    <citation type="submission" date="2020-08" db="EMBL/GenBank/DDBJ databases">
        <title>Multicomponent nature underlies the extraordinary mechanical properties of spider dragline silk.</title>
        <authorList>
            <person name="Kono N."/>
            <person name="Nakamura H."/>
            <person name="Mori M."/>
            <person name="Yoshida Y."/>
            <person name="Ohtoshi R."/>
            <person name="Malay A.D."/>
            <person name="Moran D.A.P."/>
            <person name="Tomita M."/>
            <person name="Numata K."/>
            <person name="Arakawa K."/>
        </authorList>
    </citation>
    <scope>NUCLEOTIDE SEQUENCE</scope>
</reference>
<dbReference type="GO" id="GO:0005794">
    <property type="term" value="C:Golgi apparatus"/>
    <property type="evidence" value="ECO:0007669"/>
    <property type="project" value="UniProtKB-SubCell"/>
</dbReference>
<dbReference type="PANTHER" id="PTHR21470:SF2">
    <property type="entry name" value="RAB6-INTERACTING GOLGIN"/>
    <property type="match status" value="1"/>
</dbReference>
<protein>
    <recommendedName>
        <fullName evidence="4">RAB6-interacting golgin</fullName>
    </recommendedName>
</protein>
<feature type="region of interest" description="Disordered" evidence="8">
    <location>
        <begin position="1"/>
        <end position="94"/>
    </location>
</feature>
<dbReference type="PANTHER" id="PTHR21470">
    <property type="entry name" value="RAB6-INTERACTING PROTEIN GORAB"/>
    <property type="match status" value="1"/>
</dbReference>
<feature type="compositionally biased region" description="Basic and acidic residues" evidence="8">
    <location>
        <begin position="37"/>
        <end position="68"/>
    </location>
</feature>
<keyword evidence="7" id="KW-0175">Coiled coil</keyword>
<name>A0A8X6NP50_NEPPI</name>
<comment type="subcellular location">
    <subcellularLocation>
        <location evidence="1">Cytoplasm</location>
    </subcellularLocation>
    <subcellularLocation>
        <location evidence="2">Golgi apparatus</location>
    </subcellularLocation>
</comment>
<evidence type="ECO:0000313" key="10">
    <source>
        <dbReference type="Proteomes" id="UP000887013"/>
    </source>
</evidence>
<evidence type="ECO:0000313" key="9">
    <source>
        <dbReference type="EMBL" id="GFT23488.1"/>
    </source>
</evidence>